<evidence type="ECO:0000259" key="1">
    <source>
        <dbReference type="Pfam" id="PF14397"/>
    </source>
</evidence>
<comment type="caution">
    <text evidence="2">The sequence shown here is derived from an EMBL/GenBank/DDBJ whole genome shotgun (WGS) entry which is preliminary data.</text>
</comment>
<evidence type="ECO:0000313" key="2">
    <source>
        <dbReference type="EMBL" id="GAA4158871.1"/>
    </source>
</evidence>
<proteinExistence type="predicted"/>
<protein>
    <recommendedName>
        <fullName evidence="1">Alpha-L-glutamate ligase-related protein ATP-grasp domain-containing protein</fullName>
    </recommendedName>
</protein>
<dbReference type="RefSeq" id="WP_344790879.1">
    <property type="nucleotide sequence ID" value="NZ_BAABBV010000001.1"/>
</dbReference>
<dbReference type="Proteomes" id="UP001415169">
    <property type="component" value="Unassembled WGS sequence"/>
</dbReference>
<accession>A0ABP7ZI77</accession>
<organism evidence="2 3">
    <name type="scientific">Gryllotalpicola daejeonensis</name>
    <dbReference type="NCBI Taxonomy" id="993087"/>
    <lineage>
        <taxon>Bacteria</taxon>
        <taxon>Bacillati</taxon>
        <taxon>Actinomycetota</taxon>
        <taxon>Actinomycetes</taxon>
        <taxon>Micrococcales</taxon>
        <taxon>Microbacteriaceae</taxon>
        <taxon>Gryllotalpicola</taxon>
    </lineage>
</organism>
<keyword evidence="3" id="KW-1185">Reference proteome</keyword>
<dbReference type="InterPro" id="IPR039523">
    <property type="entry name" value="RimK-rel_E_lig_ATP-grasp"/>
</dbReference>
<reference evidence="2" key="1">
    <citation type="journal article" date="2014" name="Int. J. Syst. Evol. Microbiol.">
        <title>Complete genome of a new Firmicutes species belonging to the dominant human colonic microbiota ('Ruminococcus bicirculans') reveals two chromosomes and a selective capacity to utilize plant glucans.</title>
        <authorList>
            <consortium name="NISC Comparative Sequencing Program"/>
            <person name="Wegmann U."/>
            <person name="Louis P."/>
            <person name="Goesmann A."/>
            <person name="Henrissat B."/>
            <person name="Duncan S.H."/>
            <person name="Flint H.J."/>
        </authorList>
    </citation>
    <scope>NUCLEOTIDE SEQUENCE</scope>
    <source>
        <strain evidence="2">JCM 17590</strain>
    </source>
</reference>
<gene>
    <name evidence="2" type="ORF">GCM10022286_12430</name>
</gene>
<reference evidence="2" key="2">
    <citation type="submission" date="2023-12" db="EMBL/GenBank/DDBJ databases">
        <authorList>
            <person name="Sun Q."/>
            <person name="Inoue M."/>
        </authorList>
    </citation>
    <scope>NUCLEOTIDE SEQUENCE</scope>
    <source>
        <strain evidence="2">JCM 17590</strain>
    </source>
</reference>
<sequence>MSPRSGLSARINQVVSRARRIDVGSVVHRAREAAKQHHKSTAVVLVDMLLEAGFHETAFQDYVDWDFAMLTAAERKTFMTHPLSQRLSEQFDAPAGRLIFQDKIAFNEAFDEFLGREWLRVEGASVDEVRDFVTRHGRVMGKVPFSNSGHGVERHEAKDVTDWAGFRESLIAKGQTLLEELIVQHPTLAELCPGTVNTTRVTAFYDGQRARILSMAQKFGRGAASDQQTYGGFYTMLDIETGHSKGPGYDSHDSVHHVHPESGVSIPDFQLPLFETVQPFMDKVVGVVPEVRYVGWDVVMGPTGPVLVEGNWAVGVYDNKPSVTGVRTGSRPRFQQVMGF</sequence>
<dbReference type="EMBL" id="BAABBV010000001">
    <property type="protein sequence ID" value="GAA4158871.1"/>
    <property type="molecule type" value="Genomic_DNA"/>
</dbReference>
<dbReference type="Pfam" id="PF14397">
    <property type="entry name" value="ATPgrasp_ST"/>
    <property type="match status" value="1"/>
</dbReference>
<name>A0ABP7ZI77_9MICO</name>
<feature type="domain" description="Alpha-L-glutamate ligase-related protein ATP-grasp" evidence="1">
    <location>
        <begin position="175"/>
        <end position="316"/>
    </location>
</feature>
<evidence type="ECO:0000313" key="3">
    <source>
        <dbReference type="Proteomes" id="UP001415169"/>
    </source>
</evidence>